<protein>
    <submittedName>
        <fullName evidence="4">Hsp20 family protein</fullName>
    </submittedName>
</protein>
<dbReference type="SUPFAM" id="SSF49764">
    <property type="entry name" value="HSP20-like chaperones"/>
    <property type="match status" value="1"/>
</dbReference>
<keyword evidence="5" id="KW-1185">Reference proteome</keyword>
<comment type="similarity">
    <text evidence="1 2">Belongs to the small heat shock protein (HSP20) family.</text>
</comment>
<evidence type="ECO:0000256" key="2">
    <source>
        <dbReference type="RuleBase" id="RU003616"/>
    </source>
</evidence>
<dbReference type="Pfam" id="PF00011">
    <property type="entry name" value="HSP20"/>
    <property type="match status" value="1"/>
</dbReference>
<proteinExistence type="inferred from homology"/>
<dbReference type="InterPro" id="IPR031107">
    <property type="entry name" value="Small_HSP"/>
</dbReference>
<dbReference type="PROSITE" id="PS01031">
    <property type="entry name" value="SHSP"/>
    <property type="match status" value="1"/>
</dbReference>
<reference evidence="4 5" key="1">
    <citation type="submission" date="2024-01" db="EMBL/GenBank/DDBJ databases">
        <title>Complete genome sequence of Citroniella saccharovorans strain M6.X9, isolated from human fecal sample.</title>
        <authorList>
            <person name="Cheng G."/>
            <person name="Westerholm M."/>
            <person name="Schnurer A."/>
        </authorList>
    </citation>
    <scope>NUCLEOTIDE SEQUENCE [LARGE SCALE GENOMIC DNA]</scope>
    <source>
        <strain evidence="4 5">DSM 29873</strain>
    </source>
</reference>
<comment type="caution">
    <text evidence="4">The sequence shown here is derived from an EMBL/GenBank/DDBJ whole genome shotgun (WGS) entry which is preliminary data.</text>
</comment>
<feature type="domain" description="SHSP" evidence="3">
    <location>
        <begin position="33"/>
        <end position="143"/>
    </location>
</feature>
<gene>
    <name evidence="4" type="ORF">VLK81_09015</name>
</gene>
<evidence type="ECO:0000259" key="3">
    <source>
        <dbReference type="PROSITE" id="PS01031"/>
    </source>
</evidence>
<dbReference type="Proteomes" id="UP001357733">
    <property type="component" value="Unassembled WGS sequence"/>
</dbReference>
<dbReference type="InterPro" id="IPR008978">
    <property type="entry name" value="HSP20-like_chaperone"/>
</dbReference>
<dbReference type="InterPro" id="IPR002068">
    <property type="entry name" value="A-crystallin/Hsp20_dom"/>
</dbReference>
<evidence type="ECO:0000256" key="1">
    <source>
        <dbReference type="PROSITE-ProRule" id="PRU00285"/>
    </source>
</evidence>
<evidence type="ECO:0000313" key="5">
    <source>
        <dbReference type="Proteomes" id="UP001357733"/>
    </source>
</evidence>
<dbReference type="Gene3D" id="2.60.40.790">
    <property type="match status" value="1"/>
</dbReference>
<dbReference type="AlphaFoldDB" id="A0AAW9MYY3"/>
<dbReference type="EMBL" id="JAYKOT010000003">
    <property type="protein sequence ID" value="MEB3430123.1"/>
    <property type="molecule type" value="Genomic_DNA"/>
</dbReference>
<evidence type="ECO:0000313" key="4">
    <source>
        <dbReference type="EMBL" id="MEB3430123.1"/>
    </source>
</evidence>
<dbReference type="RefSeq" id="WP_324620285.1">
    <property type="nucleotide sequence ID" value="NZ_JAYKOT010000003.1"/>
</dbReference>
<organism evidence="4 5">
    <name type="scientific">Citroniella saccharovorans</name>
    <dbReference type="NCBI Taxonomy" id="2053367"/>
    <lineage>
        <taxon>Bacteria</taxon>
        <taxon>Bacillati</taxon>
        <taxon>Bacillota</taxon>
        <taxon>Tissierellia</taxon>
        <taxon>Tissierellales</taxon>
        <taxon>Peptoniphilaceae</taxon>
        <taxon>Citroniella</taxon>
    </lineage>
</organism>
<accession>A0AAW9MYY3</accession>
<sequence length="143" mass="16783">MNNLKPYKFRDNGPLDFYDMIDGFFNNSARDVDFLKSSSFKVDIEEKDNSFIVSAEVPGYEKDEINISLDEGKLTLSLEKKEENSEENKNFIHRERRFSKMSRTMYFKDIDDENIKAKLDKGVLEIDIPKKPEVISKKEIKID</sequence>
<name>A0AAW9MYY3_9FIRM</name>
<dbReference type="PANTHER" id="PTHR11527">
    <property type="entry name" value="HEAT-SHOCK PROTEIN 20 FAMILY MEMBER"/>
    <property type="match status" value="1"/>
</dbReference>